<dbReference type="OrthoDB" id="7427484at2"/>
<dbReference type="Proteomes" id="UP000460561">
    <property type="component" value="Unassembled WGS sequence"/>
</dbReference>
<keyword evidence="1" id="KW-0472">Membrane</keyword>
<feature type="transmembrane region" description="Helical" evidence="1">
    <location>
        <begin position="12"/>
        <end position="38"/>
    </location>
</feature>
<name>A0A845AG74_9SPHN</name>
<organism evidence="3 4">
    <name type="scientific">Altericroceibacterium indicum</name>
    <dbReference type="NCBI Taxonomy" id="374177"/>
    <lineage>
        <taxon>Bacteria</taxon>
        <taxon>Pseudomonadati</taxon>
        <taxon>Pseudomonadota</taxon>
        <taxon>Alphaproteobacteria</taxon>
        <taxon>Sphingomonadales</taxon>
        <taxon>Erythrobacteraceae</taxon>
        <taxon>Altericroceibacterium</taxon>
    </lineage>
</organism>
<dbReference type="Pfam" id="PF07811">
    <property type="entry name" value="TadE"/>
    <property type="match status" value="1"/>
</dbReference>
<evidence type="ECO:0000313" key="3">
    <source>
        <dbReference type="EMBL" id="MXP26138.1"/>
    </source>
</evidence>
<dbReference type="RefSeq" id="WP_160739356.1">
    <property type="nucleotide sequence ID" value="NZ_WTYQ01000003.1"/>
</dbReference>
<keyword evidence="1" id="KW-0812">Transmembrane</keyword>
<dbReference type="InterPro" id="IPR012495">
    <property type="entry name" value="TadE-like_dom"/>
</dbReference>
<evidence type="ECO:0000256" key="1">
    <source>
        <dbReference type="SAM" id="Phobius"/>
    </source>
</evidence>
<protein>
    <recommendedName>
        <fullName evidence="2">TadE-like domain-containing protein</fullName>
    </recommendedName>
</protein>
<gene>
    <name evidence="3" type="ORF">GRI39_08825</name>
</gene>
<sequence length="162" mass="17673">MHRLARDERGAVAVEFALWTVLFFFVVMAALDFGMYYIQRGQVDEAVSAASVASFNNREDVKFDELPDYVRALAESPDLTVTITCNDGTCKRNGRTCACLKSDGSYLSKTCGAVCTGTGVTANSTAGYYMTIKASRPYVPMILPNGVLTNAEIEQKATVRLE</sequence>
<evidence type="ECO:0000313" key="4">
    <source>
        <dbReference type="Proteomes" id="UP000460561"/>
    </source>
</evidence>
<keyword evidence="1" id="KW-1133">Transmembrane helix</keyword>
<comment type="caution">
    <text evidence="3">The sequence shown here is derived from an EMBL/GenBank/DDBJ whole genome shotgun (WGS) entry which is preliminary data.</text>
</comment>
<dbReference type="AlphaFoldDB" id="A0A845AG74"/>
<dbReference type="EMBL" id="WTYQ01000003">
    <property type="protein sequence ID" value="MXP26138.1"/>
    <property type="molecule type" value="Genomic_DNA"/>
</dbReference>
<evidence type="ECO:0000259" key="2">
    <source>
        <dbReference type="Pfam" id="PF07811"/>
    </source>
</evidence>
<feature type="domain" description="TadE-like" evidence="2">
    <location>
        <begin position="10"/>
        <end position="50"/>
    </location>
</feature>
<reference evidence="3 4" key="1">
    <citation type="submission" date="2019-12" db="EMBL/GenBank/DDBJ databases">
        <title>Genomic-based taxomic classification of the family Erythrobacteraceae.</title>
        <authorList>
            <person name="Xu L."/>
        </authorList>
    </citation>
    <scope>NUCLEOTIDE SEQUENCE [LARGE SCALE GENOMIC DNA]</scope>
    <source>
        <strain evidence="3 4">DSM 18604</strain>
    </source>
</reference>
<proteinExistence type="predicted"/>
<accession>A0A845AG74</accession>
<keyword evidence="4" id="KW-1185">Reference proteome</keyword>